<reference evidence="2" key="1">
    <citation type="submission" date="2013-11" db="EMBL/GenBank/DDBJ databases">
        <title>Genome sequence of the fusiform rust pathogen reveals effectors for host alternation and coevolution with pine.</title>
        <authorList>
            <consortium name="DOE Joint Genome Institute"/>
            <person name="Smith K."/>
            <person name="Pendleton A."/>
            <person name="Kubisiak T."/>
            <person name="Anderson C."/>
            <person name="Salamov A."/>
            <person name="Aerts A."/>
            <person name="Riley R."/>
            <person name="Clum A."/>
            <person name="Lindquist E."/>
            <person name="Ence D."/>
            <person name="Campbell M."/>
            <person name="Kronenberg Z."/>
            <person name="Feau N."/>
            <person name="Dhillon B."/>
            <person name="Hamelin R."/>
            <person name="Burleigh J."/>
            <person name="Smith J."/>
            <person name="Yandell M."/>
            <person name="Nelson C."/>
            <person name="Grigoriev I."/>
            <person name="Davis J."/>
        </authorList>
    </citation>
    <scope>NUCLEOTIDE SEQUENCE</scope>
    <source>
        <strain evidence="2">G11</strain>
    </source>
</reference>
<accession>A0A9P6T9P4</accession>
<keyword evidence="3" id="KW-1185">Reference proteome</keyword>
<organism evidence="2 3">
    <name type="scientific">Cronartium quercuum f. sp. fusiforme G11</name>
    <dbReference type="NCBI Taxonomy" id="708437"/>
    <lineage>
        <taxon>Eukaryota</taxon>
        <taxon>Fungi</taxon>
        <taxon>Dikarya</taxon>
        <taxon>Basidiomycota</taxon>
        <taxon>Pucciniomycotina</taxon>
        <taxon>Pucciniomycetes</taxon>
        <taxon>Pucciniales</taxon>
        <taxon>Coleosporiaceae</taxon>
        <taxon>Cronartium</taxon>
    </lineage>
</organism>
<dbReference type="EMBL" id="MU167298">
    <property type="protein sequence ID" value="KAG0144321.1"/>
    <property type="molecule type" value="Genomic_DNA"/>
</dbReference>
<feature type="transmembrane region" description="Helical" evidence="1">
    <location>
        <begin position="12"/>
        <end position="33"/>
    </location>
</feature>
<dbReference type="AlphaFoldDB" id="A0A9P6T9P4"/>
<comment type="caution">
    <text evidence="2">The sequence shown here is derived from an EMBL/GenBank/DDBJ whole genome shotgun (WGS) entry which is preliminary data.</text>
</comment>
<keyword evidence="1" id="KW-0472">Membrane</keyword>
<dbReference type="Proteomes" id="UP000886653">
    <property type="component" value="Unassembled WGS sequence"/>
</dbReference>
<protein>
    <submittedName>
        <fullName evidence="2">Uncharacterized protein</fullName>
    </submittedName>
</protein>
<keyword evidence="1" id="KW-1133">Transmembrane helix</keyword>
<gene>
    <name evidence="2" type="ORF">CROQUDRAFT_134463</name>
</gene>
<proteinExistence type="predicted"/>
<evidence type="ECO:0000313" key="2">
    <source>
        <dbReference type="EMBL" id="KAG0144321.1"/>
    </source>
</evidence>
<name>A0A9P6T9P4_9BASI</name>
<evidence type="ECO:0000256" key="1">
    <source>
        <dbReference type="SAM" id="Phobius"/>
    </source>
</evidence>
<evidence type="ECO:0000313" key="3">
    <source>
        <dbReference type="Proteomes" id="UP000886653"/>
    </source>
</evidence>
<sequence length="387" mass="43598">MLRHNGKSISNHSVKIIILILFGLLNISVASLFKGEIETDSVHASELEDNAPRGIKSPRYVAKAHQLLENRGKNEWHKKVIDRGIRLKQRVASRWRARKGQKDFTVHKDLMEKRNALEKLFESTPKEQAIEKTLAEIVKYKESRGSENQKTSQQFLTRKKVQKILEEINDQTPTKLLVQLKFATITLKELEKTQSAYMSDQLASEINNAISKLDGVISSRKPSINPLPAFFNEAFDRPKALKDATLEKVVEDAFSMSQTGHSVISKSIGEKTGPGEFIARATLKKKISAMERILKKLKSFRKTKKKLTAIDEIAISMGLISIHKSLPSDEHASGITPEKLRKNRALIKRGNDICKEALVYLKKTAKDLVNLHLNDVSKRPSSSSATM</sequence>
<keyword evidence="1" id="KW-0812">Transmembrane</keyword>